<accession>A0A316YPV1</accession>
<feature type="region of interest" description="Disordered" evidence="1">
    <location>
        <begin position="11"/>
        <end position="31"/>
    </location>
</feature>
<dbReference type="GeneID" id="37041840"/>
<reference evidence="2" key="1">
    <citation type="journal article" date="2018" name="Mol. Biol. Evol.">
        <title>Broad Genomic Sampling Reveals a Smut Pathogenic Ancestry of the Fungal Clade Ustilaginomycotina.</title>
        <authorList>
            <person name="Kijpornyongpan T."/>
            <person name="Mondo S.J."/>
            <person name="Barry K."/>
            <person name="Sandor L."/>
            <person name="Lee J."/>
            <person name="Lipzen A."/>
            <person name="Pangilinan J."/>
            <person name="LaButti K."/>
            <person name="Hainaut M."/>
            <person name="Henrissat B."/>
            <person name="Grigoriev I.V."/>
            <person name="Spatafora J.W."/>
            <person name="Aime M.C."/>
        </authorList>
    </citation>
    <scope>NUCLEOTIDE SEQUENCE [LARGE SCALE GENOMIC DNA]</scope>
    <source>
        <strain evidence="2">MCA 4198</strain>
    </source>
</reference>
<organism evidence="2 3">
    <name type="scientific">Acaromyces ingoldii</name>
    <dbReference type="NCBI Taxonomy" id="215250"/>
    <lineage>
        <taxon>Eukaryota</taxon>
        <taxon>Fungi</taxon>
        <taxon>Dikarya</taxon>
        <taxon>Basidiomycota</taxon>
        <taxon>Ustilaginomycotina</taxon>
        <taxon>Exobasidiomycetes</taxon>
        <taxon>Exobasidiales</taxon>
        <taxon>Cryptobasidiaceae</taxon>
        <taxon>Acaromyces</taxon>
    </lineage>
</organism>
<evidence type="ECO:0000256" key="1">
    <source>
        <dbReference type="SAM" id="MobiDB-lite"/>
    </source>
</evidence>
<dbReference type="RefSeq" id="XP_025378507.1">
    <property type="nucleotide sequence ID" value="XM_025519924.1"/>
</dbReference>
<sequence length="112" mass="13220">MFLYLNQSLKKHSENNASKQQTLSSSRGEEEWLKETLGGEIKTLSMENELNEAETKWEKLFALLKMAMEAYEFNQPAITPDTREKLGLMFYNIVVRKEYEVQQEELRKALWP</sequence>
<feature type="compositionally biased region" description="Polar residues" evidence="1">
    <location>
        <begin position="15"/>
        <end position="26"/>
    </location>
</feature>
<gene>
    <name evidence="2" type="ORF">FA10DRAFT_258716</name>
</gene>
<evidence type="ECO:0000313" key="2">
    <source>
        <dbReference type="EMBL" id="PWN91309.1"/>
    </source>
</evidence>
<dbReference type="InParanoid" id="A0A316YPV1"/>
<dbReference type="Proteomes" id="UP000245768">
    <property type="component" value="Unassembled WGS sequence"/>
</dbReference>
<dbReference type="EMBL" id="KZ819635">
    <property type="protein sequence ID" value="PWN91309.1"/>
    <property type="molecule type" value="Genomic_DNA"/>
</dbReference>
<keyword evidence="3" id="KW-1185">Reference proteome</keyword>
<evidence type="ECO:0000313" key="3">
    <source>
        <dbReference type="Proteomes" id="UP000245768"/>
    </source>
</evidence>
<protein>
    <submittedName>
        <fullName evidence="2">Uncharacterized protein</fullName>
    </submittedName>
</protein>
<dbReference type="AlphaFoldDB" id="A0A316YPV1"/>
<name>A0A316YPV1_9BASI</name>
<proteinExistence type="predicted"/>